<keyword evidence="2" id="KW-1185">Reference proteome</keyword>
<dbReference type="EMBL" id="FUXX01000006">
    <property type="protein sequence ID" value="SKA59046.1"/>
    <property type="molecule type" value="Genomic_DNA"/>
</dbReference>
<gene>
    <name evidence="1" type="ORF">SAMN02745213_00583</name>
</gene>
<dbReference type="InterPro" id="IPR010261">
    <property type="entry name" value="Tir_chaperone"/>
</dbReference>
<dbReference type="SUPFAM" id="SSF69635">
    <property type="entry name" value="Type III secretory system chaperone-like"/>
    <property type="match status" value="1"/>
</dbReference>
<proteinExistence type="predicted"/>
<dbReference type="Gene3D" id="3.30.1460.10">
    <property type="match status" value="1"/>
</dbReference>
<evidence type="ECO:0000313" key="2">
    <source>
        <dbReference type="Proteomes" id="UP000242432"/>
    </source>
</evidence>
<dbReference type="Pfam" id="PF05932">
    <property type="entry name" value="CesT"/>
    <property type="match status" value="1"/>
</dbReference>
<sequence length="124" mass="13976">MNEQELVEAFGKRIGLPGLSLGDEQCCAVTFDQDEVIIDHENNHLFLFSELGSASGHEKLYTTMLEANHLGQSSGFGSIGLDPERGCFTLTRVLVGPYDLKLFTEQVSLFVKNVRYWKRYLTEN</sequence>
<accession>A0A1T4V264</accession>
<dbReference type="Proteomes" id="UP000242432">
    <property type="component" value="Unassembled WGS sequence"/>
</dbReference>
<name>A0A1T4V264_9GAMM</name>
<dbReference type="CDD" id="cd16364">
    <property type="entry name" value="T3SC_I-like"/>
    <property type="match status" value="1"/>
</dbReference>
<reference evidence="2" key="1">
    <citation type="submission" date="2017-02" db="EMBL/GenBank/DDBJ databases">
        <authorList>
            <person name="Varghese N."/>
            <person name="Submissions S."/>
        </authorList>
    </citation>
    <scope>NUCLEOTIDE SEQUENCE [LARGE SCALE GENOMIC DNA]</scope>
    <source>
        <strain evidence="2">DSM 3072</strain>
    </source>
</reference>
<dbReference type="RefSeq" id="WP_159443004.1">
    <property type="nucleotide sequence ID" value="NZ_FUXX01000006.1"/>
</dbReference>
<dbReference type="AlphaFoldDB" id="A0A1T4V264"/>
<protein>
    <submittedName>
        <fullName evidence="1">Tir chaperone protein (CesT) family protein</fullName>
    </submittedName>
</protein>
<evidence type="ECO:0000313" key="1">
    <source>
        <dbReference type="EMBL" id="SKA59046.1"/>
    </source>
</evidence>
<dbReference type="GO" id="GO:0030254">
    <property type="term" value="P:protein secretion by the type III secretion system"/>
    <property type="evidence" value="ECO:0007669"/>
    <property type="project" value="InterPro"/>
</dbReference>
<organism evidence="1 2">
    <name type="scientific">Succinivibrio dextrinosolvens DSM 3072</name>
    <dbReference type="NCBI Taxonomy" id="1123324"/>
    <lineage>
        <taxon>Bacteria</taxon>
        <taxon>Pseudomonadati</taxon>
        <taxon>Pseudomonadota</taxon>
        <taxon>Gammaproteobacteria</taxon>
        <taxon>Aeromonadales</taxon>
        <taxon>Succinivibrionaceae</taxon>
        <taxon>Succinivibrio</taxon>
    </lineage>
</organism>